<dbReference type="AlphaFoldDB" id="H3DRB3"/>
<evidence type="ECO:0000313" key="2">
    <source>
        <dbReference type="Proteomes" id="UP000007303"/>
    </source>
</evidence>
<dbReference type="Proteomes" id="UP000007303">
    <property type="component" value="Unassembled WGS sequence"/>
</dbReference>
<dbReference type="InterPro" id="IPR013783">
    <property type="entry name" value="Ig-like_fold"/>
</dbReference>
<reference evidence="1" key="3">
    <citation type="submission" date="2025-09" db="UniProtKB">
        <authorList>
            <consortium name="Ensembl"/>
        </authorList>
    </citation>
    <scope>IDENTIFICATION</scope>
</reference>
<dbReference type="InParanoid" id="H3DRB3"/>
<dbReference type="STRING" id="99883.ENSTNIP00000023063"/>
<dbReference type="SUPFAM" id="SSF48726">
    <property type="entry name" value="Immunoglobulin"/>
    <property type="match status" value="1"/>
</dbReference>
<reference evidence="1" key="2">
    <citation type="submission" date="2025-08" db="UniProtKB">
        <authorList>
            <consortium name="Ensembl"/>
        </authorList>
    </citation>
    <scope>IDENTIFICATION</scope>
</reference>
<reference evidence="2" key="1">
    <citation type="journal article" date="2004" name="Nature">
        <title>Genome duplication in the teleost fish Tetraodon nigroviridis reveals the early vertebrate proto-karyotype.</title>
        <authorList>
            <person name="Jaillon O."/>
            <person name="Aury J.-M."/>
            <person name="Brunet F."/>
            <person name="Petit J.-L."/>
            <person name="Stange-Thomann N."/>
            <person name="Mauceli E."/>
            <person name="Bouneau L."/>
            <person name="Fischer C."/>
            <person name="Ozouf-Costaz C."/>
            <person name="Bernot A."/>
            <person name="Nicaud S."/>
            <person name="Jaffe D."/>
            <person name="Fisher S."/>
            <person name="Lutfalla G."/>
            <person name="Dossat C."/>
            <person name="Segurens B."/>
            <person name="Dasilva C."/>
            <person name="Salanoubat M."/>
            <person name="Levy M."/>
            <person name="Boudet N."/>
            <person name="Castellano S."/>
            <person name="Anthouard V."/>
            <person name="Jubin C."/>
            <person name="Castelli V."/>
            <person name="Katinka M."/>
            <person name="Vacherie B."/>
            <person name="Biemont C."/>
            <person name="Skalli Z."/>
            <person name="Cattolico L."/>
            <person name="Poulain J."/>
            <person name="De Berardinis V."/>
            <person name="Cruaud C."/>
            <person name="Duprat S."/>
            <person name="Brottier P."/>
            <person name="Coutanceau J.-P."/>
            <person name="Gouzy J."/>
            <person name="Parra G."/>
            <person name="Lardier G."/>
            <person name="Chapple C."/>
            <person name="McKernan K.J."/>
            <person name="McEwan P."/>
            <person name="Bosak S."/>
            <person name="Kellis M."/>
            <person name="Volff J.-N."/>
            <person name="Guigo R."/>
            <person name="Zody M.C."/>
            <person name="Mesirov J."/>
            <person name="Lindblad-Toh K."/>
            <person name="Birren B."/>
            <person name="Nusbaum C."/>
            <person name="Kahn D."/>
            <person name="Robinson-Rechavi M."/>
            <person name="Laudet V."/>
            <person name="Schachter V."/>
            <person name="Quetier F."/>
            <person name="Saurin W."/>
            <person name="Scarpelli C."/>
            <person name="Wincker P."/>
            <person name="Lander E.S."/>
            <person name="Weissenbach J."/>
            <person name="Roest Crollius H."/>
        </authorList>
    </citation>
    <scope>NUCLEOTIDE SEQUENCE [LARGE SCALE GENOMIC DNA]</scope>
</reference>
<evidence type="ECO:0000313" key="1">
    <source>
        <dbReference type="Ensembl" id="ENSTNIP00000023063.1"/>
    </source>
</evidence>
<protein>
    <recommendedName>
        <fullName evidence="3">Ig-like domain-containing protein</fullName>
    </recommendedName>
</protein>
<dbReference type="Gene3D" id="2.60.40.10">
    <property type="entry name" value="Immunoglobulins"/>
    <property type="match status" value="1"/>
</dbReference>
<dbReference type="InterPro" id="IPR036179">
    <property type="entry name" value="Ig-like_dom_sf"/>
</dbReference>
<organism evidence="1 2">
    <name type="scientific">Tetraodon nigroviridis</name>
    <name type="common">Spotted green pufferfish</name>
    <name type="synonym">Chelonodon nigroviridis</name>
    <dbReference type="NCBI Taxonomy" id="99883"/>
    <lineage>
        <taxon>Eukaryota</taxon>
        <taxon>Metazoa</taxon>
        <taxon>Chordata</taxon>
        <taxon>Craniata</taxon>
        <taxon>Vertebrata</taxon>
        <taxon>Euteleostomi</taxon>
        <taxon>Actinopterygii</taxon>
        <taxon>Neopterygii</taxon>
        <taxon>Teleostei</taxon>
        <taxon>Neoteleostei</taxon>
        <taxon>Acanthomorphata</taxon>
        <taxon>Eupercaria</taxon>
        <taxon>Tetraodontiformes</taxon>
        <taxon>Tetradontoidea</taxon>
        <taxon>Tetraodontidae</taxon>
        <taxon>Tetraodon</taxon>
    </lineage>
</organism>
<sequence>DMGMYQCVAGNKHGEVYSNAELRVIAVAPDFSQNQLKSQTLVKVGGDALIECKPKMSPWGVVSWRKGSDPLRESNR</sequence>
<keyword evidence="2" id="KW-1185">Reference proteome</keyword>
<dbReference type="HOGENOM" id="CLU_2661092_0_0_1"/>
<evidence type="ECO:0008006" key="3">
    <source>
        <dbReference type="Google" id="ProtNLM"/>
    </source>
</evidence>
<dbReference type="GeneTree" id="ENSGT00940000164786"/>
<proteinExistence type="predicted"/>
<name>H3DRB3_TETNG</name>
<accession>H3DRB3</accession>
<dbReference type="Ensembl" id="ENSTNIT00000023305.1">
    <property type="protein sequence ID" value="ENSTNIP00000023063.1"/>
    <property type="gene ID" value="ENSTNIG00000019798.1"/>
</dbReference>